<dbReference type="OrthoDB" id="21828at2"/>
<accession>A0A087EJS5</accession>
<dbReference type="AlphaFoldDB" id="A0A087EJS5"/>
<evidence type="ECO:0000256" key="1">
    <source>
        <dbReference type="ARBA" id="ARBA00004651"/>
    </source>
</evidence>
<keyword evidence="9" id="KW-1185">Reference proteome</keyword>
<organism evidence="8 9">
    <name type="scientific">Bifidobacterium tsurumiense</name>
    <dbReference type="NCBI Taxonomy" id="356829"/>
    <lineage>
        <taxon>Bacteria</taxon>
        <taxon>Bacillati</taxon>
        <taxon>Actinomycetota</taxon>
        <taxon>Actinomycetes</taxon>
        <taxon>Bifidobacteriales</taxon>
        <taxon>Bifidobacteriaceae</taxon>
        <taxon>Bifidobacterium</taxon>
    </lineage>
</organism>
<dbReference type="PANTHER" id="PTHR30561:SF0">
    <property type="entry name" value="GUANIDINIUM EXPORTER"/>
    <property type="match status" value="1"/>
</dbReference>
<keyword evidence="6" id="KW-0472">Membrane</keyword>
<dbReference type="GO" id="GO:0022857">
    <property type="term" value="F:transmembrane transporter activity"/>
    <property type="evidence" value="ECO:0007669"/>
    <property type="project" value="InterPro"/>
</dbReference>
<protein>
    <submittedName>
        <fullName evidence="8">Small multidrug resistance protein</fullName>
    </submittedName>
</protein>
<dbReference type="InterPro" id="IPR000390">
    <property type="entry name" value="Small_drug/metabolite_transptr"/>
</dbReference>
<evidence type="ECO:0000256" key="7">
    <source>
        <dbReference type="RuleBase" id="RU003942"/>
    </source>
</evidence>
<name>A0A087EJS5_9BIFI</name>
<evidence type="ECO:0000256" key="2">
    <source>
        <dbReference type="ARBA" id="ARBA00022448"/>
    </source>
</evidence>
<dbReference type="SUPFAM" id="SSF103481">
    <property type="entry name" value="Multidrug resistance efflux transporter EmrE"/>
    <property type="match status" value="1"/>
</dbReference>
<evidence type="ECO:0000256" key="5">
    <source>
        <dbReference type="ARBA" id="ARBA00022989"/>
    </source>
</evidence>
<gene>
    <name evidence="8" type="ORF">BITS_0338</name>
</gene>
<dbReference type="InterPro" id="IPR037185">
    <property type="entry name" value="EmrE-like"/>
</dbReference>
<dbReference type="Pfam" id="PF00893">
    <property type="entry name" value="Multi_Drug_Res"/>
    <property type="match status" value="1"/>
</dbReference>
<reference evidence="8 9" key="1">
    <citation type="submission" date="2014-03" db="EMBL/GenBank/DDBJ databases">
        <title>Genomics of Bifidobacteria.</title>
        <authorList>
            <person name="Ventura M."/>
            <person name="Milani C."/>
            <person name="Lugli G.A."/>
        </authorList>
    </citation>
    <scope>NUCLEOTIDE SEQUENCE [LARGE SCALE GENOMIC DNA]</scope>
    <source>
        <strain evidence="8 9">JCM 13495</strain>
    </source>
</reference>
<evidence type="ECO:0000256" key="6">
    <source>
        <dbReference type="ARBA" id="ARBA00023136"/>
    </source>
</evidence>
<evidence type="ECO:0000256" key="3">
    <source>
        <dbReference type="ARBA" id="ARBA00022475"/>
    </source>
</evidence>
<sequence>MSWLILVVSGMFETVWASALSRMAEKFQWLDLLFFIGGSIVSLGGLMIAMKEIPVGTAYAAWAGTGAVVTVAWSIISGSESASLIKIVLVAVLIGCIVGLHLIDASH</sequence>
<keyword evidence="4 7" id="KW-0812">Transmembrane</keyword>
<dbReference type="Gene3D" id="1.10.3730.20">
    <property type="match status" value="1"/>
</dbReference>
<keyword evidence="2" id="KW-0813">Transport</keyword>
<proteinExistence type="inferred from homology"/>
<dbReference type="eggNOG" id="COG2076">
    <property type="taxonomic scope" value="Bacteria"/>
</dbReference>
<dbReference type="GO" id="GO:0005886">
    <property type="term" value="C:plasma membrane"/>
    <property type="evidence" value="ECO:0007669"/>
    <property type="project" value="UniProtKB-SubCell"/>
</dbReference>
<comment type="similarity">
    <text evidence="7">Belongs to the drug/metabolite transporter (DMT) superfamily. Small multidrug resistance (SMR) (TC 2.A.7.1) family.</text>
</comment>
<dbReference type="PANTHER" id="PTHR30561">
    <property type="entry name" value="SMR FAMILY PROTON-DEPENDENT DRUG EFFLUX TRANSPORTER SUGE"/>
    <property type="match status" value="1"/>
</dbReference>
<keyword evidence="3" id="KW-1003">Cell membrane</keyword>
<evidence type="ECO:0000313" key="9">
    <source>
        <dbReference type="Proteomes" id="UP000029080"/>
    </source>
</evidence>
<evidence type="ECO:0000313" key="8">
    <source>
        <dbReference type="EMBL" id="KFJ08026.1"/>
    </source>
</evidence>
<dbReference type="InterPro" id="IPR045324">
    <property type="entry name" value="Small_multidrug_res"/>
</dbReference>
<dbReference type="Proteomes" id="UP000029080">
    <property type="component" value="Unassembled WGS sequence"/>
</dbReference>
<keyword evidence="5" id="KW-1133">Transmembrane helix</keyword>
<evidence type="ECO:0000256" key="4">
    <source>
        <dbReference type="ARBA" id="ARBA00022692"/>
    </source>
</evidence>
<comment type="caution">
    <text evidence="8">The sequence shown here is derived from an EMBL/GenBank/DDBJ whole genome shotgun (WGS) entry which is preliminary data.</text>
</comment>
<comment type="subcellular location">
    <subcellularLocation>
        <location evidence="1 7">Cell membrane</location>
        <topology evidence="1 7">Multi-pass membrane protein</topology>
    </subcellularLocation>
</comment>
<dbReference type="EMBL" id="JGZU01000003">
    <property type="protein sequence ID" value="KFJ08026.1"/>
    <property type="molecule type" value="Genomic_DNA"/>
</dbReference>